<dbReference type="InterPro" id="IPR052462">
    <property type="entry name" value="SLIRP/GR-RBP-like"/>
</dbReference>
<name>A0A8H8A2K2_9FUNG</name>
<dbReference type="EMBL" id="JAEFCI010000477">
    <property type="protein sequence ID" value="KAG5463518.1"/>
    <property type="molecule type" value="Genomic_DNA"/>
</dbReference>
<dbReference type="InterPro" id="IPR035979">
    <property type="entry name" value="RBD_domain_sf"/>
</dbReference>
<gene>
    <name evidence="5" type="ORF">BJ554DRAFT_6780</name>
</gene>
<dbReference type="GO" id="GO:0003723">
    <property type="term" value="F:RNA binding"/>
    <property type="evidence" value="ECO:0007669"/>
    <property type="project" value="UniProtKB-UniRule"/>
</dbReference>
<dbReference type="PROSITE" id="PS50102">
    <property type="entry name" value="RRM"/>
    <property type="match status" value="1"/>
</dbReference>
<dbReference type="InterPro" id="IPR012677">
    <property type="entry name" value="Nucleotide-bd_a/b_plait_sf"/>
</dbReference>
<dbReference type="Pfam" id="PF00076">
    <property type="entry name" value="RRM_1"/>
    <property type="match status" value="1"/>
</dbReference>
<dbReference type="SUPFAM" id="SSF54928">
    <property type="entry name" value="RNA-binding domain, RBD"/>
    <property type="match status" value="1"/>
</dbReference>
<evidence type="ECO:0000256" key="1">
    <source>
        <dbReference type="ARBA" id="ARBA00022884"/>
    </source>
</evidence>
<keyword evidence="1 2" id="KW-0694">RNA-binding</keyword>
<dbReference type="InterPro" id="IPR000504">
    <property type="entry name" value="RRM_dom"/>
</dbReference>
<dbReference type="Gene3D" id="3.30.70.330">
    <property type="match status" value="1"/>
</dbReference>
<evidence type="ECO:0000313" key="6">
    <source>
        <dbReference type="Proteomes" id="UP000673691"/>
    </source>
</evidence>
<dbReference type="OrthoDB" id="6159137at2759"/>
<feature type="domain" description="RRM" evidence="4">
    <location>
        <begin position="1"/>
        <end position="52"/>
    </location>
</feature>
<proteinExistence type="predicted"/>
<organism evidence="5 6">
    <name type="scientific">Olpidium bornovanus</name>
    <dbReference type="NCBI Taxonomy" id="278681"/>
    <lineage>
        <taxon>Eukaryota</taxon>
        <taxon>Fungi</taxon>
        <taxon>Fungi incertae sedis</taxon>
        <taxon>Olpidiomycota</taxon>
        <taxon>Olpidiomycotina</taxon>
        <taxon>Olpidiomycetes</taxon>
        <taxon>Olpidiales</taxon>
        <taxon>Olpidiaceae</taxon>
        <taxon>Olpidium</taxon>
    </lineage>
</organism>
<feature type="region of interest" description="Disordered" evidence="3">
    <location>
        <begin position="174"/>
        <end position="220"/>
    </location>
</feature>
<protein>
    <recommendedName>
        <fullName evidence="4">RRM domain-containing protein</fullName>
    </recommendedName>
</protein>
<evidence type="ECO:0000256" key="3">
    <source>
        <dbReference type="SAM" id="MobiDB-lite"/>
    </source>
</evidence>
<reference evidence="5 6" key="1">
    <citation type="journal article" name="Sci. Rep.">
        <title>Genome-scale phylogenetic analyses confirm Olpidium as the closest living zoosporic fungus to the non-flagellated, terrestrial fungi.</title>
        <authorList>
            <person name="Chang Y."/>
            <person name="Rochon D."/>
            <person name="Sekimoto S."/>
            <person name="Wang Y."/>
            <person name="Chovatia M."/>
            <person name="Sandor L."/>
            <person name="Salamov A."/>
            <person name="Grigoriev I.V."/>
            <person name="Stajich J.E."/>
            <person name="Spatafora J.W."/>
        </authorList>
    </citation>
    <scope>NUCLEOTIDE SEQUENCE [LARGE SCALE GENOMIC DNA]</scope>
    <source>
        <strain evidence="5">S191</strain>
    </source>
</reference>
<dbReference type="AlphaFoldDB" id="A0A8H8A2K2"/>
<evidence type="ECO:0000259" key="4">
    <source>
        <dbReference type="PROSITE" id="PS50102"/>
    </source>
</evidence>
<comment type="caution">
    <text evidence="5">The sequence shown here is derived from an EMBL/GenBank/DDBJ whole genome shotgun (WGS) entry which is preliminary data.</text>
</comment>
<sequence length="253" mass="27206">MKASVMYDPHTRESRGFGFIDFATVEDAQNAVQNADSVILHGRRVRAEMVSRRQAVRLPAASPRPSASEALRFFVRRWQRARFILLTPAGRLCLVRRRRGAVVPALRRLDATMALNPSTARDTVGFIEISPVNLFPALRGDCPDVIRVLNDDDARVAVWQKLPPTTTLAVPRIPATPAAAASRPRLPVRATSSATPTTTATTTTSGPAATTGTRRRPANTTAAPLLLLRTLTGAGDASVLSLPESTDICAPAL</sequence>
<keyword evidence="6" id="KW-1185">Reference proteome</keyword>
<evidence type="ECO:0000256" key="2">
    <source>
        <dbReference type="PROSITE-ProRule" id="PRU00176"/>
    </source>
</evidence>
<dbReference type="PANTHER" id="PTHR48027">
    <property type="entry name" value="HETEROGENEOUS NUCLEAR RIBONUCLEOPROTEIN 87F-RELATED"/>
    <property type="match status" value="1"/>
</dbReference>
<evidence type="ECO:0000313" key="5">
    <source>
        <dbReference type="EMBL" id="KAG5463518.1"/>
    </source>
</evidence>
<dbReference type="Proteomes" id="UP000673691">
    <property type="component" value="Unassembled WGS sequence"/>
</dbReference>
<accession>A0A8H8A2K2</accession>